<evidence type="ECO:0000313" key="2">
    <source>
        <dbReference type="EMBL" id="GBM81212.1"/>
    </source>
</evidence>
<name>A0A4Y2IWD0_ARAVE</name>
<feature type="region of interest" description="Disordered" evidence="1">
    <location>
        <begin position="1"/>
        <end position="21"/>
    </location>
</feature>
<dbReference type="EMBL" id="BGPR01002931">
    <property type="protein sequence ID" value="GBM81212.1"/>
    <property type="molecule type" value="Genomic_DNA"/>
</dbReference>
<protein>
    <submittedName>
        <fullName evidence="2">Uncharacterized protein</fullName>
    </submittedName>
</protein>
<dbReference type="Proteomes" id="UP000499080">
    <property type="component" value="Unassembled WGS sequence"/>
</dbReference>
<organism evidence="2 3">
    <name type="scientific">Araneus ventricosus</name>
    <name type="common">Orbweaver spider</name>
    <name type="synonym">Epeira ventricosa</name>
    <dbReference type="NCBI Taxonomy" id="182803"/>
    <lineage>
        <taxon>Eukaryota</taxon>
        <taxon>Metazoa</taxon>
        <taxon>Ecdysozoa</taxon>
        <taxon>Arthropoda</taxon>
        <taxon>Chelicerata</taxon>
        <taxon>Arachnida</taxon>
        <taxon>Araneae</taxon>
        <taxon>Araneomorphae</taxon>
        <taxon>Entelegynae</taxon>
        <taxon>Araneoidea</taxon>
        <taxon>Araneidae</taxon>
        <taxon>Araneus</taxon>
    </lineage>
</organism>
<evidence type="ECO:0000256" key="1">
    <source>
        <dbReference type="SAM" id="MobiDB-lite"/>
    </source>
</evidence>
<accession>A0A4Y2IWD0</accession>
<comment type="caution">
    <text evidence="2">The sequence shown here is derived from an EMBL/GenBank/DDBJ whole genome shotgun (WGS) entry which is preliminary data.</text>
</comment>
<evidence type="ECO:0000313" key="3">
    <source>
        <dbReference type="Proteomes" id="UP000499080"/>
    </source>
</evidence>
<dbReference type="AlphaFoldDB" id="A0A4Y2IWD0"/>
<gene>
    <name evidence="2" type="ORF">AVEN_236424_1</name>
</gene>
<proteinExistence type="predicted"/>
<keyword evidence="3" id="KW-1185">Reference proteome</keyword>
<feature type="region of interest" description="Disordered" evidence="1">
    <location>
        <begin position="40"/>
        <end position="74"/>
    </location>
</feature>
<sequence>MRLGYQPIDTPGTEMYHPSNGMPHTANTWGYIAVHEKQKANRAATASHGELPRLPSREGRKKVETQKEGKNSKVEQTLGYLGVVNPVTPEEGVPLRGKSERVAYFFPKLVSIVVKLLVKLLS</sequence>
<feature type="compositionally biased region" description="Basic and acidic residues" evidence="1">
    <location>
        <begin position="55"/>
        <end position="73"/>
    </location>
</feature>
<reference evidence="2 3" key="1">
    <citation type="journal article" date="2019" name="Sci. Rep.">
        <title>Orb-weaving spider Araneus ventricosus genome elucidates the spidroin gene catalogue.</title>
        <authorList>
            <person name="Kono N."/>
            <person name="Nakamura H."/>
            <person name="Ohtoshi R."/>
            <person name="Moran D.A.P."/>
            <person name="Shinohara A."/>
            <person name="Yoshida Y."/>
            <person name="Fujiwara M."/>
            <person name="Mori M."/>
            <person name="Tomita M."/>
            <person name="Arakawa K."/>
        </authorList>
    </citation>
    <scope>NUCLEOTIDE SEQUENCE [LARGE SCALE GENOMIC DNA]</scope>
</reference>